<dbReference type="AlphaFoldDB" id="A0A7T3RBM7"/>
<dbReference type="Proteomes" id="UP000595224">
    <property type="component" value="Chromosome"/>
</dbReference>
<name>A0A7T3RBM7_9SPIR</name>
<dbReference type="Pfam" id="PF04977">
    <property type="entry name" value="DivIC"/>
    <property type="match status" value="1"/>
</dbReference>
<reference evidence="3 4" key="1">
    <citation type="submission" date="2020-11" db="EMBL/GenBank/DDBJ databases">
        <title>Treponema Peruensis nv. sp., first commensal Treponema isolated from human feces.</title>
        <authorList>
            <person name="Belkhou C."/>
            <person name="Raes J."/>
        </authorList>
    </citation>
    <scope>NUCLEOTIDE SEQUENCE [LARGE SCALE GENOMIC DNA]</scope>
    <source>
        <strain evidence="3 4">RCC2812</strain>
    </source>
</reference>
<keyword evidence="2" id="KW-0732">Signal</keyword>
<evidence type="ECO:0000256" key="1">
    <source>
        <dbReference type="SAM" id="Phobius"/>
    </source>
</evidence>
<evidence type="ECO:0000313" key="4">
    <source>
        <dbReference type="Proteomes" id="UP000595224"/>
    </source>
</evidence>
<dbReference type="KEGG" id="tper:IWA51_07550"/>
<sequence>MRRCRLLVAACLGTMFYVAMAVIGGRDGIWAMNQLLEQKRVMSAHTAEIEKTFDELTLEKLALQKDADVIAAYARKLGYVSEGEKLVKITGLAARETHVFDPGTVIRHSPVTYIPEWLCKVSGFSIMFLIYAIMVVCDIQRGYIILPRFAKKSASMGGTVVYDCQ</sequence>
<accession>A0A7T3RBM7</accession>
<feature type="chain" id="PRO_5032902736" evidence="2">
    <location>
        <begin position="22"/>
        <end position="165"/>
    </location>
</feature>
<keyword evidence="1" id="KW-1133">Transmembrane helix</keyword>
<evidence type="ECO:0000313" key="3">
    <source>
        <dbReference type="EMBL" id="QQA00135.1"/>
    </source>
</evidence>
<keyword evidence="1" id="KW-0472">Membrane</keyword>
<gene>
    <name evidence="3" type="ORF">IWA51_07550</name>
</gene>
<proteinExistence type="predicted"/>
<feature type="signal peptide" evidence="2">
    <location>
        <begin position="1"/>
        <end position="21"/>
    </location>
</feature>
<organism evidence="3 4">
    <name type="scientific">Treponema peruense</name>
    <dbReference type="NCBI Taxonomy" id="2787628"/>
    <lineage>
        <taxon>Bacteria</taxon>
        <taxon>Pseudomonadati</taxon>
        <taxon>Spirochaetota</taxon>
        <taxon>Spirochaetia</taxon>
        <taxon>Spirochaetales</taxon>
        <taxon>Treponemataceae</taxon>
        <taxon>Treponema</taxon>
    </lineage>
</organism>
<keyword evidence="1" id="KW-0812">Transmembrane</keyword>
<feature type="transmembrane region" description="Helical" evidence="1">
    <location>
        <begin position="124"/>
        <end position="146"/>
    </location>
</feature>
<keyword evidence="4" id="KW-1185">Reference proteome</keyword>
<evidence type="ECO:0000256" key="2">
    <source>
        <dbReference type="SAM" id="SignalP"/>
    </source>
</evidence>
<dbReference type="EMBL" id="CP064936">
    <property type="protein sequence ID" value="QQA00135.1"/>
    <property type="molecule type" value="Genomic_DNA"/>
</dbReference>
<dbReference type="InterPro" id="IPR007060">
    <property type="entry name" value="FtsL/DivIC"/>
</dbReference>
<protein>
    <submittedName>
        <fullName evidence="3">Septum formation initiator family protein</fullName>
    </submittedName>
</protein>
<dbReference type="RefSeq" id="WP_177528858.1">
    <property type="nucleotide sequence ID" value="NZ_CBCSHE010000001.1"/>
</dbReference>